<evidence type="ECO:0000256" key="9">
    <source>
        <dbReference type="SAM" id="MobiDB-lite"/>
    </source>
</evidence>
<dbReference type="SUPFAM" id="SSF57716">
    <property type="entry name" value="Glucocorticoid receptor-like (DNA-binding domain)"/>
    <property type="match status" value="1"/>
</dbReference>
<keyword evidence="5" id="KW-0238">DNA-binding</keyword>
<feature type="compositionally biased region" description="Polar residues" evidence="9">
    <location>
        <begin position="181"/>
        <end position="209"/>
    </location>
</feature>
<feature type="domain" description="GATA-type" evidence="10">
    <location>
        <begin position="1129"/>
        <end position="1171"/>
    </location>
</feature>
<feature type="compositionally biased region" description="Low complexity" evidence="9">
    <location>
        <begin position="1078"/>
        <end position="1089"/>
    </location>
</feature>
<name>A0A0L0HVN4_SPIPD</name>
<keyword evidence="1" id="KW-0479">Metal-binding</keyword>
<dbReference type="AlphaFoldDB" id="A0A0L0HVN4"/>
<reference evidence="11 12" key="1">
    <citation type="submission" date="2009-08" db="EMBL/GenBank/DDBJ databases">
        <title>The Genome Sequence of Spizellomyces punctatus strain DAOM BR117.</title>
        <authorList>
            <consortium name="The Broad Institute Genome Sequencing Platform"/>
            <person name="Russ C."/>
            <person name="Cuomo C."/>
            <person name="Shea T."/>
            <person name="Young S.K."/>
            <person name="Zeng Q."/>
            <person name="Koehrsen M."/>
            <person name="Haas B."/>
            <person name="Borodovsky M."/>
            <person name="Guigo R."/>
            <person name="Alvarado L."/>
            <person name="Berlin A."/>
            <person name="Bochicchio J."/>
            <person name="Borenstein D."/>
            <person name="Chapman S."/>
            <person name="Chen Z."/>
            <person name="Engels R."/>
            <person name="Freedman E."/>
            <person name="Gellesch M."/>
            <person name="Goldberg J."/>
            <person name="Griggs A."/>
            <person name="Gujja S."/>
            <person name="Heiman D."/>
            <person name="Hepburn T."/>
            <person name="Howarth C."/>
            <person name="Jen D."/>
            <person name="Larson L."/>
            <person name="Lewis B."/>
            <person name="Mehta T."/>
            <person name="Park D."/>
            <person name="Pearson M."/>
            <person name="Roberts A."/>
            <person name="Saif S."/>
            <person name="Shenoy N."/>
            <person name="Sisk P."/>
            <person name="Stolte C."/>
            <person name="Sykes S."/>
            <person name="Thomson T."/>
            <person name="Walk T."/>
            <person name="White J."/>
            <person name="Yandava C."/>
            <person name="Burger G."/>
            <person name="Gray M.W."/>
            <person name="Holland P.W.H."/>
            <person name="King N."/>
            <person name="Lang F.B.F."/>
            <person name="Roger A.J."/>
            <person name="Ruiz-Trillo I."/>
            <person name="Lander E."/>
            <person name="Nusbaum C."/>
        </authorList>
    </citation>
    <scope>NUCLEOTIDE SEQUENCE [LARGE SCALE GENOMIC DNA]</scope>
    <source>
        <strain evidence="11 12">DAOM BR117</strain>
    </source>
</reference>
<feature type="region of interest" description="Disordered" evidence="9">
    <location>
        <begin position="454"/>
        <end position="554"/>
    </location>
</feature>
<dbReference type="CDD" id="cd00202">
    <property type="entry name" value="ZnF_GATA"/>
    <property type="match status" value="1"/>
</dbReference>
<feature type="region of interest" description="Disordered" evidence="9">
    <location>
        <begin position="181"/>
        <end position="211"/>
    </location>
</feature>
<dbReference type="PROSITE" id="PS50114">
    <property type="entry name" value="GATA_ZN_FINGER_2"/>
    <property type="match status" value="1"/>
</dbReference>
<evidence type="ECO:0000256" key="1">
    <source>
        <dbReference type="ARBA" id="ARBA00022723"/>
    </source>
</evidence>
<dbReference type="RefSeq" id="XP_016613181.1">
    <property type="nucleotide sequence ID" value="XM_016749141.1"/>
</dbReference>
<dbReference type="GO" id="GO:0006355">
    <property type="term" value="P:regulation of DNA-templated transcription"/>
    <property type="evidence" value="ECO:0007669"/>
    <property type="project" value="InterPro"/>
</dbReference>
<evidence type="ECO:0000256" key="3">
    <source>
        <dbReference type="ARBA" id="ARBA00022833"/>
    </source>
</evidence>
<dbReference type="PANTHER" id="PTHR46813">
    <property type="entry name" value="GATA TRANSCRIPTION FACTOR 18"/>
    <property type="match status" value="1"/>
</dbReference>
<feature type="compositionally biased region" description="Polar residues" evidence="9">
    <location>
        <begin position="607"/>
        <end position="617"/>
    </location>
</feature>
<keyword evidence="3" id="KW-0862">Zinc</keyword>
<dbReference type="GO" id="GO:0008270">
    <property type="term" value="F:zinc ion binding"/>
    <property type="evidence" value="ECO:0007669"/>
    <property type="project" value="UniProtKB-KW"/>
</dbReference>
<protein>
    <recommendedName>
        <fullName evidence="10">GATA-type domain-containing protein</fullName>
    </recommendedName>
</protein>
<evidence type="ECO:0000256" key="7">
    <source>
        <dbReference type="ARBA" id="ARBA00024019"/>
    </source>
</evidence>
<dbReference type="InParanoid" id="A0A0L0HVN4"/>
<keyword evidence="2 8" id="KW-0863">Zinc-finger</keyword>
<feature type="region of interest" description="Disordered" evidence="9">
    <location>
        <begin position="384"/>
        <end position="430"/>
    </location>
</feature>
<feature type="region of interest" description="Disordered" evidence="9">
    <location>
        <begin position="658"/>
        <end position="685"/>
    </location>
</feature>
<evidence type="ECO:0000256" key="8">
    <source>
        <dbReference type="PROSITE-ProRule" id="PRU00094"/>
    </source>
</evidence>
<keyword evidence="4" id="KW-0805">Transcription regulation</keyword>
<feature type="region of interest" description="Disordered" evidence="9">
    <location>
        <begin position="1020"/>
        <end position="1130"/>
    </location>
</feature>
<evidence type="ECO:0000256" key="6">
    <source>
        <dbReference type="ARBA" id="ARBA00023163"/>
    </source>
</evidence>
<dbReference type="InterPro" id="IPR013088">
    <property type="entry name" value="Znf_NHR/GATA"/>
</dbReference>
<feature type="compositionally biased region" description="Polar residues" evidence="9">
    <location>
        <begin position="401"/>
        <end position="430"/>
    </location>
</feature>
<feature type="compositionally biased region" description="Polar residues" evidence="9">
    <location>
        <begin position="499"/>
        <end position="513"/>
    </location>
</feature>
<evidence type="ECO:0000256" key="5">
    <source>
        <dbReference type="ARBA" id="ARBA00023125"/>
    </source>
</evidence>
<dbReference type="OMA" id="RSGMIYP"/>
<feature type="compositionally biased region" description="Polar residues" evidence="9">
    <location>
        <begin position="521"/>
        <end position="545"/>
    </location>
</feature>
<keyword evidence="6" id="KW-0804">Transcription</keyword>
<dbReference type="OrthoDB" id="2162994at2759"/>
<feature type="region of interest" description="Disordered" evidence="9">
    <location>
        <begin position="585"/>
        <end position="617"/>
    </location>
</feature>
<comment type="similarity">
    <text evidence="7">Belongs to the type IV zinc-finger family. Class B subfamily.</text>
</comment>
<dbReference type="eggNOG" id="KOG1601">
    <property type="taxonomic scope" value="Eukaryota"/>
</dbReference>
<dbReference type="Gene3D" id="3.30.50.10">
    <property type="entry name" value="Erythroid Transcription Factor GATA-1, subunit A"/>
    <property type="match status" value="1"/>
</dbReference>
<sequence>MSTSTLKRKRTNTATSPDLLRSVRRSRTISNSPTVTVEHEQAQIDEAQETRFDPFASLLEDISRSRKLWATSMFPPCPYQFPPTPFATDPLIIDEGALVEDIGTGDIVVGPHTFIDTKFYRITPPEKDVKEGEDRGEDHAERIETFLVDMTKDIPIMEHSVDTAISKLGNTVVEGSTISTTSHTNGIVNLSSNGEASASVPSGSQTSSGDADVNRWSLVAKKEATQPGEKMGPVIEPDTTTMVKTETIGGLPETAKIGLAENKDETPPPVSVVPMTTSAHQMVTATEIAPTPRVSVPAINGNAQITVTAPDLFAKSPQMSVTSASNEIRPTIHPPSGLPKPTTAADILRTVNRTGSASQTSTTQSLYANPYFSFPYPFWSSSTDTTSSSATASSPTGSTPKPHSQSFITTSSVRDLQNTSSTSGPPTEWTLQHWSQMNSFLHMVREKRKGDAIPVLPGIASGTSIQSARGGNQSGETSTAMSSKPDVGSANHDGKPGEISQTLNAPPGNSSAATHPAGAPTSWQGTSATTPSSSILATNQRSTAPSGPVQMDLPRVGNHRYKFEWNGPGTPPTEMLQHYLQNVAQRAQNEEKGDPSAKRQKTAHGGSASSLTVPQGSSTDFNVRLVMSTSGNLSVALNADRGFDKATSIQRIQQQAAEKMKAKRPKKLNDVGTEGMFPKEHGGIRIGEKDSITGEIGKAKRHRPRRRVRPLVIFEFVENPGVRFLLPADGMAEVVATTKLSETEEVHELSIAFYLPPYRGGRKQPQQGVVIGVQNTSLRLADCIKEAMYEKAQAVRKLQNKMTHLALPGLTPVHYKDIQKGKELATSIYGPIVDAPKKKPAAPRRRSEAASKTAERAPAKKPQQEDGRLEIENQPEIPNAKSSTLKEEHVDVEHSGELNDVAVNTHMDITHLPLKAVEDTTMDGNQSLQARRPTWMATMHESEAKQVEEDEIGVRGPDAVFTVDQESSGHTKPSVTSTLNTEKELSVGGVLTSASAALTSHLASLDTAEGTNVWREIAASAPNTRAPSRSPSSPGSTPVSRARTPSSGPVHLTDPSTRLSARIATRLQSGPYTDLKHTTSPSKRTPTSSLQTPKPMAGRARKVVSHSAPATPAPSSHPTGGAFRRHAETDHKRRCLRCDSDVTPMWRRGPDGPKTLCNACGVKFMLGKLSKNEQGDWVEGKRRPRE</sequence>
<dbReference type="PANTHER" id="PTHR46813:SF16">
    <property type="entry name" value="GATA TRANSCRIPTION FACTOR 18"/>
    <property type="match status" value="1"/>
</dbReference>
<feature type="compositionally biased region" description="Low complexity" evidence="9">
    <location>
        <begin position="1020"/>
        <end position="1041"/>
    </location>
</feature>
<dbReference type="STRING" id="645134.A0A0L0HVN4"/>
<evidence type="ECO:0000256" key="2">
    <source>
        <dbReference type="ARBA" id="ARBA00022771"/>
    </source>
</evidence>
<evidence type="ECO:0000313" key="11">
    <source>
        <dbReference type="EMBL" id="KND05142.1"/>
    </source>
</evidence>
<gene>
    <name evidence="11" type="ORF">SPPG_00811</name>
</gene>
<dbReference type="Pfam" id="PF00320">
    <property type="entry name" value="GATA"/>
    <property type="match status" value="1"/>
</dbReference>
<feature type="compositionally biased region" description="Basic and acidic residues" evidence="9">
    <location>
        <begin position="588"/>
        <end position="597"/>
    </location>
</feature>
<evidence type="ECO:0000259" key="10">
    <source>
        <dbReference type="PROSITE" id="PS50114"/>
    </source>
</evidence>
<keyword evidence="12" id="KW-1185">Reference proteome</keyword>
<feature type="compositionally biased region" description="Polar residues" evidence="9">
    <location>
        <begin position="461"/>
        <end position="482"/>
    </location>
</feature>
<organism evidence="11 12">
    <name type="scientific">Spizellomyces punctatus (strain DAOM BR117)</name>
    <dbReference type="NCBI Taxonomy" id="645134"/>
    <lineage>
        <taxon>Eukaryota</taxon>
        <taxon>Fungi</taxon>
        <taxon>Fungi incertae sedis</taxon>
        <taxon>Chytridiomycota</taxon>
        <taxon>Chytridiomycota incertae sedis</taxon>
        <taxon>Chytridiomycetes</taxon>
        <taxon>Spizellomycetales</taxon>
        <taxon>Spizellomycetaceae</taxon>
        <taxon>Spizellomyces</taxon>
    </lineage>
</organism>
<proteinExistence type="inferred from homology"/>
<dbReference type="EMBL" id="KQ257450">
    <property type="protein sequence ID" value="KND05142.1"/>
    <property type="molecule type" value="Genomic_DNA"/>
</dbReference>
<evidence type="ECO:0000256" key="4">
    <source>
        <dbReference type="ARBA" id="ARBA00023015"/>
    </source>
</evidence>
<feature type="compositionally biased region" description="Low complexity" evidence="9">
    <location>
        <begin position="1105"/>
        <end position="1119"/>
    </location>
</feature>
<feature type="compositionally biased region" description="Basic and acidic residues" evidence="9">
    <location>
        <begin position="845"/>
        <end position="871"/>
    </location>
</feature>
<feature type="compositionally biased region" description="Low complexity" evidence="9">
    <location>
        <begin position="384"/>
        <end position="400"/>
    </location>
</feature>
<dbReference type="SMART" id="SM00401">
    <property type="entry name" value="ZnF_GATA"/>
    <property type="match status" value="1"/>
</dbReference>
<evidence type="ECO:0000313" key="12">
    <source>
        <dbReference type="Proteomes" id="UP000053201"/>
    </source>
</evidence>
<dbReference type="GeneID" id="27684518"/>
<feature type="region of interest" description="Disordered" evidence="9">
    <location>
        <begin position="833"/>
        <end position="892"/>
    </location>
</feature>
<dbReference type="Proteomes" id="UP000053201">
    <property type="component" value="Unassembled WGS sequence"/>
</dbReference>
<dbReference type="InterPro" id="IPR000679">
    <property type="entry name" value="Znf_GATA"/>
</dbReference>
<feature type="region of interest" description="Disordered" evidence="9">
    <location>
        <begin position="323"/>
        <end position="343"/>
    </location>
</feature>
<dbReference type="GO" id="GO:0043565">
    <property type="term" value="F:sequence-specific DNA binding"/>
    <property type="evidence" value="ECO:0007669"/>
    <property type="project" value="InterPro"/>
</dbReference>
<dbReference type="VEuPathDB" id="FungiDB:SPPG_00811"/>
<accession>A0A0L0HVN4</accession>